<evidence type="ECO:0000313" key="3">
    <source>
        <dbReference type="EMBL" id="GAX77239.1"/>
    </source>
</evidence>
<dbReference type="EMBL" id="BEGY01000023">
    <property type="protein sequence ID" value="GAX77239.1"/>
    <property type="molecule type" value="Genomic_DNA"/>
</dbReference>
<evidence type="ECO:0000256" key="2">
    <source>
        <dbReference type="SAM" id="Phobius"/>
    </source>
</evidence>
<feature type="transmembrane region" description="Helical" evidence="2">
    <location>
        <begin position="64"/>
        <end position="92"/>
    </location>
</feature>
<feature type="region of interest" description="Disordered" evidence="1">
    <location>
        <begin position="27"/>
        <end position="59"/>
    </location>
</feature>
<protein>
    <submittedName>
        <fullName evidence="3">Uncharacterized protein</fullName>
    </submittedName>
</protein>
<sequence length="180" mass="19220">MPTSVTNSHHEVSALTWFSNTAKLKERPNKLKGSLSNAHGADDDDDDFPTTSSAGSASSSPPGFFFISGGAAASAMLAISVAGLGMVGMFMLGNYMSQVMKGLQASGNTTQHTSTEAVIKPVTFSTLQLAELVRQRRADLEVEIKKLKDVESPMRLESKDKVKELRSDIELLSRAGSGRV</sequence>
<name>A0A250X2S3_9CHLO</name>
<feature type="compositionally biased region" description="Low complexity" evidence="1">
    <location>
        <begin position="49"/>
        <end position="59"/>
    </location>
</feature>
<comment type="caution">
    <text evidence="3">The sequence shown here is derived from an EMBL/GenBank/DDBJ whole genome shotgun (WGS) entry which is preliminary data.</text>
</comment>
<organism evidence="3 4">
    <name type="scientific">Chlamydomonas eustigma</name>
    <dbReference type="NCBI Taxonomy" id="1157962"/>
    <lineage>
        <taxon>Eukaryota</taxon>
        <taxon>Viridiplantae</taxon>
        <taxon>Chlorophyta</taxon>
        <taxon>core chlorophytes</taxon>
        <taxon>Chlorophyceae</taxon>
        <taxon>CS clade</taxon>
        <taxon>Chlamydomonadales</taxon>
        <taxon>Chlamydomonadaceae</taxon>
        <taxon>Chlamydomonas</taxon>
    </lineage>
</organism>
<evidence type="ECO:0000313" key="4">
    <source>
        <dbReference type="Proteomes" id="UP000232323"/>
    </source>
</evidence>
<accession>A0A250X2S3</accession>
<keyword evidence="2" id="KW-1133">Transmembrane helix</keyword>
<reference evidence="3 4" key="1">
    <citation type="submission" date="2017-08" db="EMBL/GenBank/DDBJ databases">
        <title>Acidophilic green algal genome provides insights into adaptation to an acidic environment.</title>
        <authorList>
            <person name="Hirooka S."/>
            <person name="Hirose Y."/>
            <person name="Kanesaki Y."/>
            <person name="Higuchi S."/>
            <person name="Fujiwara T."/>
            <person name="Onuma R."/>
            <person name="Era A."/>
            <person name="Ohbayashi R."/>
            <person name="Uzuka A."/>
            <person name="Nozaki H."/>
            <person name="Yoshikawa H."/>
            <person name="Miyagishima S.Y."/>
        </authorList>
    </citation>
    <scope>NUCLEOTIDE SEQUENCE [LARGE SCALE GENOMIC DNA]</scope>
    <source>
        <strain evidence="3 4">NIES-2499</strain>
    </source>
</reference>
<dbReference type="Proteomes" id="UP000232323">
    <property type="component" value="Unassembled WGS sequence"/>
</dbReference>
<keyword evidence="2" id="KW-0812">Transmembrane</keyword>
<evidence type="ECO:0000256" key="1">
    <source>
        <dbReference type="SAM" id="MobiDB-lite"/>
    </source>
</evidence>
<gene>
    <name evidence="3" type="ORF">CEUSTIGMA_g4686.t1</name>
</gene>
<dbReference type="AlphaFoldDB" id="A0A250X2S3"/>
<keyword evidence="4" id="KW-1185">Reference proteome</keyword>
<proteinExistence type="predicted"/>
<keyword evidence="2" id="KW-0472">Membrane</keyword>